<keyword evidence="2" id="KW-1185">Reference proteome</keyword>
<dbReference type="RefSeq" id="WP_229572276.1">
    <property type="nucleotide sequence ID" value="NZ_AP025226.1"/>
</dbReference>
<protein>
    <submittedName>
        <fullName evidence="1">DNA polymerase III subunit delta</fullName>
    </submittedName>
</protein>
<dbReference type="EMBL" id="AP025226">
    <property type="protein sequence ID" value="BDB98404.1"/>
    <property type="molecule type" value="Genomic_DNA"/>
</dbReference>
<organism evidence="1 2">
    <name type="scientific">Saccharolobus caldissimus</name>
    <dbReference type="NCBI Taxonomy" id="1702097"/>
    <lineage>
        <taxon>Archaea</taxon>
        <taxon>Thermoproteota</taxon>
        <taxon>Thermoprotei</taxon>
        <taxon>Sulfolobales</taxon>
        <taxon>Sulfolobaceae</taxon>
        <taxon>Saccharolobus</taxon>
    </lineage>
</organism>
<dbReference type="Proteomes" id="UP001319921">
    <property type="component" value="Chromosome"/>
</dbReference>
<dbReference type="PANTHER" id="PTHR34309">
    <property type="entry name" value="SLR1406 PROTEIN"/>
    <property type="match status" value="1"/>
</dbReference>
<reference evidence="1 2" key="1">
    <citation type="journal article" date="2022" name="Microbiol. Resour. Announc.">
        <title>Complete Genome Sequence of the Hyperthermophilic and Acidophilic Archaeon Saccharolobus caldissimus Strain HS-3T.</title>
        <authorList>
            <person name="Sakai H.D."/>
            <person name="Kurosawa N."/>
        </authorList>
    </citation>
    <scope>NUCLEOTIDE SEQUENCE [LARGE SCALE GENOMIC DNA]</scope>
    <source>
        <strain evidence="1 2">JCM32116</strain>
    </source>
</reference>
<dbReference type="AlphaFoldDB" id="A0AAQ4CRH3"/>
<accession>A0AAQ4CRH3</accession>
<dbReference type="InterPro" id="IPR052517">
    <property type="entry name" value="GlcG_carb_metab_protein"/>
</dbReference>
<dbReference type="InterPro" id="IPR038084">
    <property type="entry name" value="PduO/GlcC-like_sf"/>
</dbReference>
<evidence type="ECO:0000313" key="2">
    <source>
        <dbReference type="Proteomes" id="UP001319921"/>
    </source>
</evidence>
<dbReference type="GeneID" id="68866147"/>
<dbReference type="Pfam" id="PF03928">
    <property type="entry name" value="HbpS-like"/>
    <property type="match status" value="1"/>
</dbReference>
<sequence>MSEPLIKESISEEMVLKMIEAARKKAKEIGKAFVIAIVNEEGVLKGFLRMDNAPLISVQVAIDKAYTAAGFGIPTHQWYELIKNDPPLALGAPSGIQRLIVFGGGYPIIYKGKVIGGIGVSGGHYTEDMEVAKAALDALKL</sequence>
<evidence type="ECO:0000313" key="1">
    <source>
        <dbReference type="EMBL" id="BDB98404.1"/>
    </source>
</evidence>
<proteinExistence type="predicted"/>
<dbReference type="KEGG" id="scas:SACC_14210"/>
<name>A0AAQ4CRH3_9CREN</name>
<gene>
    <name evidence="1" type="ORF">SACC_14210</name>
</gene>
<dbReference type="Gene3D" id="3.30.450.150">
    <property type="entry name" value="Haem-degrading domain"/>
    <property type="match status" value="1"/>
</dbReference>
<dbReference type="SUPFAM" id="SSF143744">
    <property type="entry name" value="GlcG-like"/>
    <property type="match status" value="1"/>
</dbReference>
<dbReference type="InterPro" id="IPR005624">
    <property type="entry name" value="PduO/GlcC-like"/>
</dbReference>
<dbReference type="PANTHER" id="PTHR34309:SF1">
    <property type="entry name" value="PROTEIN GLCG"/>
    <property type="match status" value="1"/>
</dbReference>